<evidence type="ECO:0008006" key="4">
    <source>
        <dbReference type="Google" id="ProtNLM"/>
    </source>
</evidence>
<feature type="compositionally biased region" description="Polar residues" evidence="1">
    <location>
        <begin position="16"/>
        <end position="36"/>
    </location>
</feature>
<dbReference type="PANTHER" id="PTHR22426">
    <property type="entry name" value="ARGININE_SERINE-RICH COILED-COIL PROTEIN 2"/>
    <property type="match status" value="1"/>
</dbReference>
<keyword evidence="3" id="KW-1185">Reference proteome</keyword>
<sequence>MESSPPETSDVRVTFQKLSNDAANRNYCRSSPTDGLSASDVDLEHNHSSSPKHARRDPVKGHAHQERKKDDFEKDLRRDSNQSHHGKSDESFRYSEHKFSKSSNVHSRHDELRRWESVHSKSRDYMRNRDKYSQDRYESDSYRYKGREKEIAYLDHCKHREKETYRSDSGRKRSYFEESEGDRNNRTKDDRGEKRRYHKSSEERQDGWGKEKFKGSYNESTDGRNKDGQKLFKEGRGFEDSDTTKDGDWFDRGFRKPLDDKSVLEGDPSSMTKKPCLFSSDGGPGLGEDVAGEKQKPQDVHGTANSAQASFNVSGVSNDLNAAKLAAMRAAELVNMNLAGGMGFMSTEQKKKLLWGNKKSTTTEESSRQWDVSAIADPERQEKFNKLMSLRLYGCLWTIVGCEGRCEGLGTKAQGRKWEQPNPSREAEGTTVKSGEAVYCWAPKKGWQNRWSGPLGITLIYLTHESMHSPVGFMSPFGFHLLDFHKRDTFVWKISNASVVDSMDKCMSSFVP</sequence>
<reference evidence="2 3" key="1">
    <citation type="journal article" date="2023" name="Hortic Res">
        <title>Pangenome of water caltrop reveals structural variations and asymmetric subgenome divergence after allopolyploidization.</title>
        <authorList>
            <person name="Zhang X."/>
            <person name="Chen Y."/>
            <person name="Wang L."/>
            <person name="Yuan Y."/>
            <person name="Fang M."/>
            <person name="Shi L."/>
            <person name="Lu R."/>
            <person name="Comes H.P."/>
            <person name="Ma Y."/>
            <person name="Chen Y."/>
            <person name="Huang G."/>
            <person name="Zhou Y."/>
            <person name="Zheng Z."/>
            <person name="Qiu Y."/>
        </authorList>
    </citation>
    <scope>NUCLEOTIDE SEQUENCE [LARGE SCALE GENOMIC DNA]</scope>
    <source>
        <tissue evidence="2">Roots</tissue>
    </source>
</reference>
<evidence type="ECO:0000256" key="1">
    <source>
        <dbReference type="SAM" id="MobiDB-lite"/>
    </source>
</evidence>
<feature type="compositionally biased region" description="Basic and acidic residues" evidence="1">
    <location>
        <begin position="107"/>
        <end position="214"/>
    </location>
</feature>
<dbReference type="Proteomes" id="UP001345219">
    <property type="component" value="Chromosome 15"/>
</dbReference>
<accession>A0AAN7K4N2</accession>
<protein>
    <recommendedName>
        <fullName evidence="4">Arginine/serine-rich coiled-coil protein 2</fullName>
    </recommendedName>
</protein>
<organism evidence="2 3">
    <name type="scientific">Trapa incisa</name>
    <dbReference type="NCBI Taxonomy" id="236973"/>
    <lineage>
        <taxon>Eukaryota</taxon>
        <taxon>Viridiplantae</taxon>
        <taxon>Streptophyta</taxon>
        <taxon>Embryophyta</taxon>
        <taxon>Tracheophyta</taxon>
        <taxon>Spermatophyta</taxon>
        <taxon>Magnoliopsida</taxon>
        <taxon>eudicotyledons</taxon>
        <taxon>Gunneridae</taxon>
        <taxon>Pentapetalae</taxon>
        <taxon>rosids</taxon>
        <taxon>malvids</taxon>
        <taxon>Myrtales</taxon>
        <taxon>Lythraceae</taxon>
        <taxon>Trapa</taxon>
    </lineage>
</organism>
<feature type="compositionally biased region" description="Basic and acidic residues" evidence="1">
    <location>
        <begin position="221"/>
        <end position="264"/>
    </location>
</feature>
<proteinExistence type="predicted"/>
<dbReference type="PANTHER" id="PTHR22426:SF2">
    <property type="entry name" value="ARGININE_SERINE-RICH COILED-COIL PROTEIN 2"/>
    <property type="match status" value="1"/>
</dbReference>
<name>A0AAN7K4N2_9MYRT</name>
<gene>
    <name evidence="2" type="ORF">SAY87_018661</name>
</gene>
<feature type="region of interest" description="Disordered" evidence="1">
    <location>
        <begin position="1"/>
        <end position="305"/>
    </location>
</feature>
<feature type="compositionally biased region" description="Basic and acidic residues" evidence="1">
    <location>
        <begin position="56"/>
        <end position="99"/>
    </location>
</feature>
<dbReference type="EMBL" id="JAXIOK010000012">
    <property type="protein sequence ID" value="KAK4757360.1"/>
    <property type="molecule type" value="Genomic_DNA"/>
</dbReference>
<evidence type="ECO:0000313" key="2">
    <source>
        <dbReference type="EMBL" id="KAK4757360.1"/>
    </source>
</evidence>
<evidence type="ECO:0000313" key="3">
    <source>
        <dbReference type="Proteomes" id="UP001345219"/>
    </source>
</evidence>
<dbReference type="AlphaFoldDB" id="A0AAN7K4N2"/>
<comment type="caution">
    <text evidence="2">The sequence shown here is derived from an EMBL/GenBank/DDBJ whole genome shotgun (WGS) entry which is preliminary data.</text>
</comment>